<dbReference type="Pfam" id="PF02668">
    <property type="entry name" value="TauD"/>
    <property type="match status" value="1"/>
</dbReference>
<evidence type="ECO:0000256" key="1">
    <source>
        <dbReference type="ARBA" id="ARBA00023002"/>
    </source>
</evidence>
<reference evidence="4 5" key="1">
    <citation type="submission" date="2024-02" db="EMBL/GenBank/DDBJ databases">
        <title>De novo assembly and annotation of 12 fungi associated with fruit tree decline syndrome in Ontario, Canada.</title>
        <authorList>
            <person name="Sulman M."/>
            <person name="Ellouze W."/>
            <person name="Ilyukhin E."/>
        </authorList>
    </citation>
    <scope>NUCLEOTIDE SEQUENCE [LARGE SCALE GENOMIC DNA]</scope>
    <source>
        <strain evidence="4 5">M11/M66-122</strain>
    </source>
</reference>
<gene>
    <name evidence="4" type="ORF">SLS62_011176</name>
</gene>
<sequence length="376" mass="42749">MAPAASTEAPTDVVRSLKTAFPKSIEGPTVWKPEDYANNPERWVHQFSEPELAEISETADKFMALKLPLTGITKENFPLPNLAPALETMRRELINGKGFILYKGFPVREWGNHKSAVAYMGLGAYLGYLLTVASHLLGHVKDLGEDSTQIDKVRIYRTNARQFFHADDCDIVGLLCIAKAEFGGESDVCSIHHVWNILQQERPDIAELLTKPVWYFDRKGEVSQGEEPYIRTSIFYLETPDPEDPGREQRVYCKWDPYFVRSLERFSSRGIVPPLSPEQVEALQVLEATCDRVKLHMVLDIGDIQFVSNSHTLHARTAYRDFPPDSGKPRRHLMRLWLSVPEDEGGWRLPFWDSREKKRGGIQVDDTAPVARLDAD</sequence>
<name>A0AAN9YG10_9PEZI</name>
<dbReference type="SUPFAM" id="SSF51197">
    <property type="entry name" value="Clavaminate synthase-like"/>
    <property type="match status" value="1"/>
</dbReference>
<dbReference type="InterPro" id="IPR003819">
    <property type="entry name" value="TauD/TfdA-like"/>
</dbReference>
<dbReference type="PANTHER" id="PTHR10696:SF56">
    <property type="entry name" value="TAUD_TFDA-LIKE DOMAIN-CONTAINING PROTEIN"/>
    <property type="match status" value="1"/>
</dbReference>
<dbReference type="EMBL" id="JAKJXP020000174">
    <property type="protein sequence ID" value="KAK7740005.1"/>
    <property type="molecule type" value="Genomic_DNA"/>
</dbReference>
<evidence type="ECO:0000313" key="4">
    <source>
        <dbReference type="EMBL" id="KAK7740005.1"/>
    </source>
</evidence>
<dbReference type="PANTHER" id="PTHR10696">
    <property type="entry name" value="GAMMA-BUTYROBETAINE HYDROXYLASE-RELATED"/>
    <property type="match status" value="1"/>
</dbReference>
<organism evidence="4 5">
    <name type="scientific">Diatrype stigma</name>
    <dbReference type="NCBI Taxonomy" id="117547"/>
    <lineage>
        <taxon>Eukaryota</taxon>
        <taxon>Fungi</taxon>
        <taxon>Dikarya</taxon>
        <taxon>Ascomycota</taxon>
        <taxon>Pezizomycotina</taxon>
        <taxon>Sordariomycetes</taxon>
        <taxon>Xylariomycetidae</taxon>
        <taxon>Xylariales</taxon>
        <taxon>Diatrypaceae</taxon>
        <taxon>Diatrype</taxon>
    </lineage>
</organism>
<dbReference type="GO" id="GO:0016491">
    <property type="term" value="F:oxidoreductase activity"/>
    <property type="evidence" value="ECO:0007669"/>
    <property type="project" value="UniProtKB-KW"/>
</dbReference>
<comment type="caution">
    <text evidence="4">The sequence shown here is derived from an EMBL/GenBank/DDBJ whole genome shotgun (WGS) entry which is preliminary data.</text>
</comment>
<dbReference type="GO" id="GO:0017000">
    <property type="term" value="P:antibiotic biosynthetic process"/>
    <property type="evidence" value="ECO:0007669"/>
    <property type="project" value="UniProtKB-KW"/>
</dbReference>
<evidence type="ECO:0000313" key="5">
    <source>
        <dbReference type="Proteomes" id="UP001320420"/>
    </source>
</evidence>
<protein>
    <recommendedName>
        <fullName evidence="3">TauD/TfdA-like domain-containing protein</fullName>
    </recommendedName>
</protein>
<proteinExistence type="predicted"/>
<dbReference type="AlphaFoldDB" id="A0AAN9YG10"/>
<dbReference type="InterPro" id="IPR042098">
    <property type="entry name" value="TauD-like_sf"/>
</dbReference>
<evidence type="ECO:0000259" key="3">
    <source>
        <dbReference type="Pfam" id="PF02668"/>
    </source>
</evidence>
<dbReference type="Proteomes" id="UP001320420">
    <property type="component" value="Unassembled WGS sequence"/>
</dbReference>
<keyword evidence="1" id="KW-0560">Oxidoreductase</keyword>
<keyword evidence="2" id="KW-0045">Antibiotic biosynthesis</keyword>
<evidence type="ECO:0000256" key="2">
    <source>
        <dbReference type="ARBA" id="ARBA00023194"/>
    </source>
</evidence>
<dbReference type="InterPro" id="IPR050411">
    <property type="entry name" value="AlphaKG_dependent_hydroxylases"/>
</dbReference>
<feature type="domain" description="TauD/TfdA-like" evidence="3">
    <location>
        <begin position="68"/>
        <end position="337"/>
    </location>
</feature>
<accession>A0AAN9YG10</accession>
<keyword evidence="5" id="KW-1185">Reference proteome</keyword>
<dbReference type="Gene3D" id="3.60.130.10">
    <property type="entry name" value="Clavaminate synthase-like"/>
    <property type="match status" value="1"/>
</dbReference>